<keyword evidence="2" id="KW-1185">Reference proteome</keyword>
<organism evidence="1 2">
    <name type="scientific">Haemaphysalis longicornis</name>
    <name type="common">Bush tick</name>
    <dbReference type="NCBI Taxonomy" id="44386"/>
    <lineage>
        <taxon>Eukaryota</taxon>
        <taxon>Metazoa</taxon>
        <taxon>Ecdysozoa</taxon>
        <taxon>Arthropoda</taxon>
        <taxon>Chelicerata</taxon>
        <taxon>Arachnida</taxon>
        <taxon>Acari</taxon>
        <taxon>Parasitiformes</taxon>
        <taxon>Ixodida</taxon>
        <taxon>Ixodoidea</taxon>
        <taxon>Ixodidae</taxon>
        <taxon>Haemaphysalinae</taxon>
        <taxon>Haemaphysalis</taxon>
    </lineage>
</organism>
<evidence type="ECO:0000313" key="1">
    <source>
        <dbReference type="EMBL" id="KAH9371116.1"/>
    </source>
</evidence>
<protein>
    <submittedName>
        <fullName evidence="1">Uncharacterized protein</fullName>
    </submittedName>
</protein>
<comment type="caution">
    <text evidence="1">The sequence shown here is derived from an EMBL/GenBank/DDBJ whole genome shotgun (WGS) entry which is preliminary data.</text>
</comment>
<accession>A0A9J6G9U1</accession>
<evidence type="ECO:0000313" key="2">
    <source>
        <dbReference type="Proteomes" id="UP000821853"/>
    </source>
</evidence>
<dbReference type="EMBL" id="JABSTR010000005">
    <property type="protein sequence ID" value="KAH9371116.1"/>
    <property type="molecule type" value="Genomic_DNA"/>
</dbReference>
<dbReference type="Proteomes" id="UP000821853">
    <property type="component" value="Chromosome 3"/>
</dbReference>
<gene>
    <name evidence="1" type="ORF">HPB48_012479</name>
</gene>
<name>A0A9J6G9U1_HAELO</name>
<proteinExistence type="predicted"/>
<sequence length="118" mass="13295">MGLYCLCSKAEDRAIAHLFAIGGSTVNALFREFCAAATTILEDDWVGMVPLYGIAAHKREFHAKHLAHRMGATFPVRIQKNQEITATTRGGRFFYFFLLCALKVYFRRSVKMVVFAAN</sequence>
<dbReference type="VEuPathDB" id="VectorBase:HLOH_058925"/>
<reference evidence="1 2" key="1">
    <citation type="journal article" date="2020" name="Cell">
        <title>Large-Scale Comparative Analyses of Tick Genomes Elucidate Their Genetic Diversity and Vector Capacities.</title>
        <authorList>
            <consortium name="Tick Genome and Microbiome Consortium (TIGMIC)"/>
            <person name="Jia N."/>
            <person name="Wang J."/>
            <person name="Shi W."/>
            <person name="Du L."/>
            <person name="Sun Y."/>
            <person name="Zhan W."/>
            <person name="Jiang J.F."/>
            <person name="Wang Q."/>
            <person name="Zhang B."/>
            <person name="Ji P."/>
            <person name="Bell-Sakyi L."/>
            <person name="Cui X.M."/>
            <person name="Yuan T.T."/>
            <person name="Jiang B.G."/>
            <person name="Yang W.F."/>
            <person name="Lam T.T."/>
            <person name="Chang Q.C."/>
            <person name="Ding S.J."/>
            <person name="Wang X.J."/>
            <person name="Zhu J.G."/>
            <person name="Ruan X.D."/>
            <person name="Zhao L."/>
            <person name="Wei J.T."/>
            <person name="Ye R.Z."/>
            <person name="Que T.C."/>
            <person name="Du C.H."/>
            <person name="Zhou Y.H."/>
            <person name="Cheng J.X."/>
            <person name="Dai P.F."/>
            <person name="Guo W.B."/>
            <person name="Han X.H."/>
            <person name="Huang E.J."/>
            <person name="Li L.F."/>
            <person name="Wei W."/>
            <person name="Gao Y.C."/>
            <person name="Liu J.Z."/>
            <person name="Shao H.Z."/>
            <person name="Wang X."/>
            <person name="Wang C.C."/>
            <person name="Yang T.C."/>
            <person name="Huo Q.B."/>
            <person name="Li W."/>
            <person name="Chen H.Y."/>
            <person name="Chen S.E."/>
            <person name="Zhou L.G."/>
            <person name="Ni X.B."/>
            <person name="Tian J.H."/>
            <person name="Sheng Y."/>
            <person name="Liu T."/>
            <person name="Pan Y.S."/>
            <person name="Xia L.Y."/>
            <person name="Li J."/>
            <person name="Zhao F."/>
            <person name="Cao W.C."/>
        </authorList>
    </citation>
    <scope>NUCLEOTIDE SEQUENCE [LARGE SCALE GENOMIC DNA]</scope>
    <source>
        <strain evidence="1">HaeL-2018</strain>
    </source>
</reference>
<dbReference type="AlphaFoldDB" id="A0A9J6G9U1"/>